<reference evidence="6" key="1">
    <citation type="submission" date="2025-08" db="UniProtKB">
        <authorList>
            <consortium name="RefSeq"/>
        </authorList>
    </citation>
    <scope>IDENTIFICATION</scope>
</reference>
<dbReference type="SMART" id="SM00100">
    <property type="entry name" value="cNMP"/>
    <property type="match status" value="1"/>
</dbReference>
<protein>
    <submittedName>
        <fullName evidence="6">cAMP-dependent protein kinase type II regulatory subunit-like</fullName>
    </submittedName>
</protein>
<evidence type="ECO:0000259" key="4">
    <source>
        <dbReference type="PROSITE" id="PS50042"/>
    </source>
</evidence>
<name>A0A1S3DNN7_DIACI</name>
<dbReference type="PANTHER" id="PTHR11635:SF152">
    <property type="entry name" value="CAMP-DEPENDENT PROTEIN KINASE TYPE I REGULATORY SUBUNIT-RELATED"/>
    <property type="match status" value="1"/>
</dbReference>
<accession>A0A1S3DNN7</accession>
<evidence type="ECO:0000313" key="5">
    <source>
        <dbReference type="Proteomes" id="UP000079169"/>
    </source>
</evidence>
<feature type="domain" description="Cyclic nucleotide-binding" evidence="4">
    <location>
        <begin position="111"/>
        <end position="143"/>
    </location>
</feature>
<dbReference type="GO" id="GO:0034236">
    <property type="term" value="F:protein kinase A catalytic subunit binding"/>
    <property type="evidence" value="ECO:0007669"/>
    <property type="project" value="TreeGrafter"/>
</dbReference>
<dbReference type="InterPro" id="IPR018490">
    <property type="entry name" value="cNMP-bd_dom_sf"/>
</dbReference>
<sequence length="370" mass="41808">GRYEASVEIDGEDKLMHAYEDKGSFGELALLYNMPRAATIKATSTGSLWAMDRKTFKQIVLKSAFKKRKMYEKLIDAVPMLKSLQSAFKKRKMYEKLIDAVPMLKSLQVEIKKVDKGGYFGELALVTHKPRAASVYAYDKVKLAFSPYSPSCRPGGRYEASVEIDGEDKLMHAYEDKGSFGELALLYNMPRAATIKATSTGSLWAMDRKTFKQIVLKSAFKKRKMYEKLIDAVPMLKSLQSYERMNLADALIPQIVEPGTRIIKQGDVADGMYFVEEGTVRITIFADNGQEVEIKKVDKGGYFGELALVTHKPRAASVYAYDKVKLAFLDVETFERLLGSCMEVLKRNINDYESQLVKIFGSKYNISDIR</sequence>
<dbReference type="Pfam" id="PF00027">
    <property type="entry name" value="cNMP_binding"/>
    <property type="match status" value="3"/>
</dbReference>
<dbReference type="Proteomes" id="UP000079169">
    <property type="component" value="Unplaced"/>
</dbReference>
<comment type="similarity">
    <text evidence="1">Belongs to the cAMP-dependent kinase regulatory chain family.</text>
</comment>
<keyword evidence="2" id="KW-0547">Nucleotide-binding</keyword>
<dbReference type="PROSITE" id="PS50042">
    <property type="entry name" value="CNMP_BINDING_3"/>
    <property type="match status" value="4"/>
</dbReference>
<dbReference type="OMA" id="IWAMDRH"/>
<dbReference type="PANTHER" id="PTHR11635">
    <property type="entry name" value="CAMP-DEPENDENT PROTEIN KINASE REGULATORY CHAIN"/>
    <property type="match status" value="1"/>
</dbReference>
<dbReference type="KEGG" id="dci:103521753"/>
<organism evidence="5 6">
    <name type="scientific">Diaphorina citri</name>
    <name type="common">Asian citrus psyllid</name>
    <dbReference type="NCBI Taxonomy" id="121845"/>
    <lineage>
        <taxon>Eukaryota</taxon>
        <taxon>Metazoa</taxon>
        <taxon>Ecdysozoa</taxon>
        <taxon>Arthropoda</taxon>
        <taxon>Hexapoda</taxon>
        <taxon>Insecta</taxon>
        <taxon>Pterygota</taxon>
        <taxon>Neoptera</taxon>
        <taxon>Paraneoptera</taxon>
        <taxon>Hemiptera</taxon>
        <taxon>Sternorrhyncha</taxon>
        <taxon>Psylloidea</taxon>
        <taxon>Psyllidae</taxon>
        <taxon>Diaphorininae</taxon>
        <taxon>Diaphorina</taxon>
    </lineage>
</organism>
<dbReference type="CDD" id="cd00038">
    <property type="entry name" value="CAP_ED"/>
    <property type="match status" value="3"/>
</dbReference>
<dbReference type="STRING" id="121845.A0A1S3DNN7"/>
<dbReference type="GO" id="GO:0005952">
    <property type="term" value="C:cAMP-dependent protein kinase complex"/>
    <property type="evidence" value="ECO:0007669"/>
    <property type="project" value="InterPro"/>
</dbReference>
<dbReference type="PROSITE" id="PS00889">
    <property type="entry name" value="CNMP_BINDING_2"/>
    <property type="match status" value="4"/>
</dbReference>
<feature type="non-terminal residue" evidence="6">
    <location>
        <position position="1"/>
    </location>
</feature>
<dbReference type="RefSeq" id="XP_008485081.1">
    <property type="nucleotide sequence ID" value="XM_008486859.2"/>
</dbReference>
<dbReference type="InterPro" id="IPR000595">
    <property type="entry name" value="cNMP-bd_dom"/>
</dbReference>
<dbReference type="Gene3D" id="2.60.120.10">
    <property type="entry name" value="Jelly Rolls"/>
    <property type="match status" value="4"/>
</dbReference>
<dbReference type="GO" id="GO:0030552">
    <property type="term" value="F:cAMP binding"/>
    <property type="evidence" value="ECO:0007669"/>
    <property type="project" value="UniProtKB-KW"/>
</dbReference>
<evidence type="ECO:0000313" key="6">
    <source>
        <dbReference type="RefSeq" id="XP_008485081.1"/>
    </source>
</evidence>
<proteinExistence type="inferred from homology"/>
<dbReference type="SUPFAM" id="SSF51206">
    <property type="entry name" value="cAMP-binding domain-like"/>
    <property type="match status" value="4"/>
</dbReference>
<dbReference type="GO" id="GO:0005829">
    <property type="term" value="C:cytosol"/>
    <property type="evidence" value="ECO:0007669"/>
    <property type="project" value="TreeGrafter"/>
</dbReference>
<evidence type="ECO:0000256" key="1">
    <source>
        <dbReference type="ARBA" id="ARBA00005753"/>
    </source>
</evidence>
<dbReference type="GO" id="GO:0004862">
    <property type="term" value="F:cAMP-dependent protein kinase inhibitor activity"/>
    <property type="evidence" value="ECO:0007669"/>
    <property type="project" value="TreeGrafter"/>
</dbReference>
<dbReference type="InterPro" id="IPR018488">
    <property type="entry name" value="cNMP-bd_CS"/>
</dbReference>
<dbReference type="FunFam" id="2.60.120.10:FF:000108">
    <property type="entry name" value="cAMP-dependent protein kinase type II regulatory subunit"/>
    <property type="match status" value="1"/>
</dbReference>
<dbReference type="InterPro" id="IPR014710">
    <property type="entry name" value="RmlC-like_jellyroll"/>
</dbReference>
<dbReference type="GeneID" id="103521753"/>
<dbReference type="AlphaFoldDB" id="A0A1S3DNN7"/>
<evidence type="ECO:0000256" key="2">
    <source>
        <dbReference type="ARBA" id="ARBA00022566"/>
    </source>
</evidence>
<keyword evidence="2" id="KW-0116">cAMP-binding</keyword>
<dbReference type="PROSITE" id="PS00888">
    <property type="entry name" value="CNMP_BINDING_1"/>
    <property type="match status" value="1"/>
</dbReference>
<feature type="domain" description="Cyclic nucleotide-binding" evidence="4">
    <location>
        <begin position="235"/>
        <end position="355"/>
    </location>
</feature>
<keyword evidence="3" id="KW-0114">cAMP</keyword>
<dbReference type="InterPro" id="IPR050503">
    <property type="entry name" value="cAMP-dep_PK_reg_su-like"/>
</dbReference>
<dbReference type="PaxDb" id="121845-A0A1S3DNN7"/>
<feature type="domain" description="Cyclic nucleotide-binding" evidence="4">
    <location>
        <begin position="1"/>
        <end position="77"/>
    </location>
</feature>
<evidence type="ECO:0000256" key="3">
    <source>
        <dbReference type="ARBA" id="ARBA00023149"/>
    </source>
</evidence>
<dbReference type="PRINTS" id="PR00103">
    <property type="entry name" value="CAMPKINASE"/>
</dbReference>
<keyword evidence="5" id="KW-1185">Reference proteome</keyword>
<feature type="domain" description="Cyclic nucleotide-binding" evidence="4">
    <location>
        <begin position="156"/>
        <end position="232"/>
    </location>
</feature>
<gene>
    <name evidence="6" type="primary">LOC103521753</name>
</gene>